<evidence type="ECO:0008006" key="3">
    <source>
        <dbReference type="Google" id="ProtNLM"/>
    </source>
</evidence>
<proteinExistence type="predicted"/>
<comment type="caution">
    <text evidence="1">The sequence shown here is derived from an EMBL/GenBank/DDBJ whole genome shotgun (WGS) entry which is preliminary data.</text>
</comment>
<dbReference type="Proteomes" id="UP000078387">
    <property type="component" value="Unassembled WGS sequence"/>
</dbReference>
<name>A0A175JZR3_ENTHI</name>
<dbReference type="EMBL" id="BDEQ01000001">
    <property type="protein sequence ID" value="GAT99270.1"/>
    <property type="molecule type" value="Genomic_DNA"/>
</dbReference>
<reference evidence="1 2" key="1">
    <citation type="submission" date="2016-05" db="EMBL/GenBank/DDBJ databases">
        <title>First whole genome sequencing of Entamoeba histolytica HM1:IMSS-clone-6.</title>
        <authorList>
            <person name="Mukherjee Avik.K."/>
            <person name="Izumyama S."/>
            <person name="Nakada-Tsukui K."/>
            <person name="Nozaki T."/>
        </authorList>
    </citation>
    <scope>NUCLEOTIDE SEQUENCE [LARGE SCALE GENOMIC DNA]</scope>
    <source>
        <strain evidence="1 2">HM1:IMSS clone 6</strain>
    </source>
</reference>
<evidence type="ECO:0000313" key="2">
    <source>
        <dbReference type="Proteomes" id="UP000078387"/>
    </source>
</evidence>
<evidence type="ECO:0000313" key="1">
    <source>
        <dbReference type="EMBL" id="GAT99270.1"/>
    </source>
</evidence>
<gene>
    <name evidence="1" type="ORF">CL6EHI_c00173</name>
</gene>
<dbReference type="AlphaFoldDB" id="A0A175JZR3"/>
<organism evidence="1 2">
    <name type="scientific">Entamoeba histolytica</name>
    <dbReference type="NCBI Taxonomy" id="5759"/>
    <lineage>
        <taxon>Eukaryota</taxon>
        <taxon>Amoebozoa</taxon>
        <taxon>Evosea</taxon>
        <taxon>Archamoebae</taxon>
        <taxon>Mastigamoebida</taxon>
        <taxon>Entamoebidae</taxon>
        <taxon>Entamoeba</taxon>
    </lineage>
</organism>
<protein>
    <recommendedName>
        <fullName evidence="3">Metallothionein</fullName>
    </recommendedName>
</protein>
<sequence length="68" mass="7416">MFIKKMSSCCKCSSHENEDKSEKGRCGCGPECKCGCQEGGKCGCEMRKKEQTSKCCSKEQCSCGGKKE</sequence>
<accession>A0A175JZR3</accession>